<dbReference type="EMBL" id="LT960611">
    <property type="protein sequence ID" value="SON48321.1"/>
    <property type="molecule type" value="Genomic_DNA"/>
</dbReference>
<dbReference type="KEGG" id="vta:A0342"/>
<name>A0A2N8Z8T3_9VIBR</name>
<evidence type="ECO:0000313" key="2">
    <source>
        <dbReference type="Proteomes" id="UP000235828"/>
    </source>
</evidence>
<dbReference type="Proteomes" id="UP000235828">
    <property type="component" value="Chromosome A"/>
</dbReference>
<evidence type="ECO:0000313" key="1">
    <source>
        <dbReference type="EMBL" id="SON48321.1"/>
    </source>
</evidence>
<sequence length="74" mass="8665">MEPVVTQLKKDFQARIWAMPANNGANSTLSVLTKEELIELENIWVQLIMWQKRAGLVFFSNSHWYIARLFQSLL</sequence>
<dbReference type="AlphaFoldDB" id="A0A2N8Z8T3"/>
<organism evidence="1 2">
    <name type="scientific">Vibrio tapetis subsp. tapetis</name>
    <dbReference type="NCBI Taxonomy" id="1671868"/>
    <lineage>
        <taxon>Bacteria</taxon>
        <taxon>Pseudomonadati</taxon>
        <taxon>Pseudomonadota</taxon>
        <taxon>Gammaproteobacteria</taxon>
        <taxon>Vibrionales</taxon>
        <taxon>Vibrionaceae</taxon>
        <taxon>Vibrio</taxon>
    </lineage>
</organism>
<dbReference type="RefSeq" id="WP_102521218.1">
    <property type="nucleotide sequence ID" value="NZ_LT960611.1"/>
</dbReference>
<keyword evidence="2" id="KW-1185">Reference proteome</keyword>
<gene>
    <name evidence="1" type="ORF">VTAP4600_A0342</name>
</gene>
<accession>A0A2N8Z8T3</accession>
<dbReference type="OrthoDB" id="5893249at2"/>
<protein>
    <submittedName>
        <fullName evidence="1">Uncharacterized protein</fullName>
    </submittedName>
</protein>
<proteinExistence type="predicted"/>
<reference evidence="1 2" key="1">
    <citation type="submission" date="2017-10" db="EMBL/GenBank/DDBJ databases">
        <authorList>
            <person name="Banno H."/>
            <person name="Chua N.-H."/>
        </authorList>
    </citation>
    <scope>NUCLEOTIDE SEQUENCE [LARGE SCALE GENOMIC DNA]</scope>
    <source>
        <strain evidence="1">Vibrio tapetis CECT4600</strain>
    </source>
</reference>